<protein>
    <submittedName>
        <fullName evidence="2">Uncharacterized protein</fullName>
    </submittedName>
</protein>
<organism evidence="2 3">
    <name type="scientific">Sparassis crispa</name>
    <dbReference type="NCBI Taxonomy" id="139825"/>
    <lineage>
        <taxon>Eukaryota</taxon>
        <taxon>Fungi</taxon>
        <taxon>Dikarya</taxon>
        <taxon>Basidiomycota</taxon>
        <taxon>Agaricomycotina</taxon>
        <taxon>Agaricomycetes</taxon>
        <taxon>Polyporales</taxon>
        <taxon>Sparassidaceae</taxon>
        <taxon>Sparassis</taxon>
    </lineage>
</organism>
<feature type="region of interest" description="Disordered" evidence="1">
    <location>
        <begin position="261"/>
        <end position="295"/>
    </location>
</feature>
<dbReference type="Proteomes" id="UP000287166">
    <property type="component" value="Unassembled WGS sequence"/>
</dbReference>
<evidence type="ECO:0000313" key="2">
    <source>
        <dbReference type="EMBL" id="GBE84687.1"/>
    </source>
</evidence>
<evidence type="ECO:0000313" key="3">
    <source>
        <dbReference type="Proteomes" id="UP000287166"/>
    </source>
</evidence>
<dbReference type="InParanoid" id="A0A401GR24"/>
<feature type="compositionally biased region" description="Low complexity" evidence="1">
    <location>
        <begin position="441"/>
        <end position="450"/>
    </location>
</feature>
<feature type="compositionally biased region" description="Acidic residues" evidence="1">
    <location>
        <begin position="477"/>
        <end position="525"/>
    </location>
</feature>
<feature type="region of interest" description="Disordered" evidence="1">
    <location>
        <begin position="333"/>
        <end position="560"/>
    </location>
</feature>
<name>A0A401GR24_9APHY</name>
<proteinExistence type="predicted"/>
<evidence type="ECO:0000256" key="1">
    <source>
        <dbReference type="SAM" id="MobiDB-lite"/>
    </source>
</evidence>
<sequence length="700" mass="75634">MLDNFLLKHLFDPAHTTVCNYNGPSYFVYPEHCRTANLIGAASALGSHTVLKVRPWNIDTILVSAPPRVCHPVNTSRAIPLVGSLLELSEVPREVELAFVRDESVIVAWSCRPGALLGLIYLVNRVAEDLLYHTLHSSRPRISIPPPFEQNHWSSLAECDVSDASISVNHSKLSHISNGRNQIHLCDLPKGTATCDASAHSAIGVRVADAECDNPFTSGFSSLDTVLLGACSTLEPEGPFLANAPCPFPFSIPAYASSSSSGSPSPLSTPSTSPSAASIPSSSSSSSTPPLSSNYSLADATTASSQCPFATVSLADICPPPFYLSFQHVDEVPCDSPESDITPATCATPETGKAASTVIPSFQPGKPAKEPKPTPSSSGAASSSTTRLVKQLPRKVASRSTTSRAPAPPPKAPSPSKARVARAARTSRAVANTSFAGPSASTSHSSTSSHTHTRAPAPSQPRKSPRVVGQKTKRDAEEEESSQEGDELDEDEAEDVDMDLNEDEYQAEDDDDDEGEDEDADDDDYCQTSRQAPAKRRKCTTSHEAPVKRPARGGRRKRAVAKGKSGTFHCALCHCEFTRSTDTKRHIQSCCKDSRSYPYKCGFLCPYPCAREVTVDEMNSKLKEAEQMKKTQENLTFFYQFSEKLDEDGNVKYVQQTCFLRQDACMRHMSSVHARDGLYKLGDKPEPLKSDLPVPDGWVL</sequence>
<accession>A0A401GR24</accession>
<comment type="caution">
    <text evidence="2">The sequence shown here is derived from an EMBL/GenBank/DDBJ whole genome shotgun (WGS) entry which is preliminary data.</text>
</comment>
<dbReference type="AlphaFoldDB" id="A0A401GR24"/>
<dbReference type="EMBL" id="BFAD01000006">
    <property type="protein sequence ID" value="GBE84687.1"/>
    <property type="molecule type" value="Genomic_DNA"/>
</dbReference>
<reference evidence="2 3" key="1">
    <citation type="journal article" date="2018" name="Sci. Rep.">
        <title>Genome sequence of the cauliflower mushroom Sparassis crispa (Hanabiratake) and its association with beneficial usage.</title>
        <authorList>
            <person name="Kiyama R."/>
            <person name="Furutani Y."/>
            <person name="Kawaguchi K."/>
            <person name="Nakanishi T."/>
        </authorList>
    </citation>
    <scope>NUCLEOTIDE SEQUENCE [LARGE SCALE GENOMIC DNA]</scope>
</reference>
<dbReference type="GeneID" id="38781604"/>
<gene>
    <name evidence="2" type="ORF">SCP_0606660</name>
</gene>
<keyword evidence="3" id="KW-1185">Reference proteome</keyword>
<feature type="compositionally biased region" description="Low complexity" evidence="1">
    <location>
        <begin position="414"/>
        <end position="434"/>
    </location>
</feature>
<feature type="compositionally biased region" description="Basic residues" evidence="1">
    <location>
        <begin position="549"/>
        <end position="560"/>
    </location>
</feature>
<feature type="compositionally biased region" description="Low complexity" evidence="1">
    <location>
        <begin position="375"/>
        <end position="386"/>
    </location>
</feature>
<dbReference type="RefSeq" id="XP_027615600.1">
    <property type="nucleotide sequence ID" value="XM_027759799.1"/>
</dbReference>